<keyword evidence="4" id="KW-0418">Kinase</keyword>
<evidence type="ECO:0000256" key="6">
    <source>
        <dbReference type="PROSITE-ProRule" id="PRU10141"/>
    </source>
</evidence>
<feature type="binding site" evidence="6">
    <location>
        <position position="120"/>
    </location>
    <ligand>
        <name>ATP</name>
        <dbReference type="ChEBI" id="CHEBI:30616"/>
    </ligand>
</feature>
<feature type="region of interest" description="Disordered" evidence="7">
    <location>
        <begin position="32"/>
        <end position="59"/>
    </location>
</feature>
<feature type="region of interest" description="Disordered" evidence="7">
    <location>
        <begin position="453"/>
        <end position="529"/>
    </location>
</feature>
<dbReference type="PROSITE" id="PS50011">
    <property type="entry name" value="PROTEIN_KINASE_DOM"/>
    <property type="match status" value="1"/>
</dbReference>
<dbReference type="OrthoDB" id="266718at2759"/>
<dbReference type="SUPFAM" id="SSF56112">
    <property type="entry name" value="Protein kinase-like (PK-like)"/>
    <property type="match status" value="1"/>
</dbReference>
<dbReference type="EMBL" id="JAACJM010000001">
    <property type="protein sequence ID" value="KAF5375200.1"/>
    <property type="molecule type" value="Genomic_DNA"/>
</dbReference>
<dbReference type="PROSITE" id="PS00108">
    <property type="entry name" value="PROTEIN_KINASE_ST"/>
    <property type="match status" value="1"/>
</dbReference>
<gene>
    <name evidence="9" type="ORF">D9758_000355</name>
</gene>
<name>A0A8H5LYZ8_9AGAR</name>
<dbReference type="PROSITE" id="PS00107">
    <property type="entry name" value="PROTEIN_KINASE_ATP"/>
    <property type="match status" value="1"/>
</dbReference>
<dbReference type="InterPro" id="IPR050538">
    <property type="entry name" value="MAP_kinase_kinase_kinase"/>
</dbReference>
<dbReference type="InterPro" id="IPR011009">
    <property type="entry name" value="Kinase-like_dom_sf"/>
</dbReference>
<feature type="domain" description="Protein kinase" evidence="8">
    <location>
        <begin position="91"/>
        <end position="357"/>
    </location>
</feature>
<evidence type="ECO:0000256" key="1">
    <source>
        <dbReference type="ARBA" id="ARBA00006529"/>
    </source>
</evidence>
<keyword evidence="2" id="KW-0808">Transferase</keyword>
<dbReference type="SMART" id="SM00220">
    <property type="entry name" value="S_TKc"/>
    <property type="match status" value="1"/>
</dbReference>
<dbReference type="AlphaFoldDB" id="A0A8H5LYZ8"/>
<evidence type="ECO:0000256" key="3">
    <source>
        <dbReference type="ARBA" id="ARBA00022741"/>
    </source>
</evidence>
<comment type="similarity">
    <text evidence="1">Belongs to the protein kinase superfamily. STE Ser/Thr protein kinase family. MAP kinase kinase kinase subfamily.</text>
</comment>
<keyword evidence="3 6" id="KW-0547">Nucleotide-binding</keyword>
<dbReference type="InterPro" id="IPR017441">
    <property type="entry name" value="Protein_kinase_ATP_BS"/>
</dbReference>
<accession>A0A8H5LYZ8</accession>
<dbReference type="Pfam" id="PF00069">
    <property type="entry name" value="Pkinase"/>
    <property type="match status" value="1"/>
</dbReference>
<dbReference type="Gene3D" id="1.10.510.10">
    <property type="entry name" value="Transferase(Phosphotransferase) domain 1"/>
    <property type="match status" value="1"/>
</dbReference>
<dbReference type="PANTHER" id="PTHR48016">
    <property type="entry name" value="MAP KINASE KINASE KINASE SSK2-RELATED-RELATED"/>
    <property type="match status" value="1"/>
</dbReference>
<evidence type="ECO:0000256" key="2">
    <source>
        <dbReference type="ARBA" id="ARBA00022679"/>
    </source>
</evidence>
<sequence length="694" mass="76651">MKASTRLSSSIDHGTSTTTSIFKLGRILRRNTQSSASSTSTAKSNPTHYEDTTPTKSSFTTNSIVDIHVSPEPPDNPAQPEGKRCTFKFQWIRGEILGKGSFGKVYLALNATSGDIMAVKQVELPKGRSGPSKQQQEMIQALKFESSTLKDLDHPHIVHYLGWEEGPDNLCIFMEYVSGGTIRSCLDTHGAFQDEITRSFTKQILDGLQYLHSRGVIHRDLKADNILVESDGTCKISDFGISKQAQEIEARAFTGMKGTVYWMAPEVVEPDKSKGYDSKVDIWSIGCVVLEMWTGNRPWSGLELLPVIMKLAREKSPPPIPKTVHVSAEGLDFRKRCFAREPHMRPSATELLGHSYLVLSSHWFFDGFSGNSPSRIQESEPTIRLAASRNTSRRRQGSTARNAPPIPPIPPVPTIPIPLPNNASAPTLIPTNYNAASSSKAVDLGGPPLVYITPPSSPAVSNPPFSPEETPSPSTSNSSAKWSARRGKSFHVVNPDQEEDRSSRKRFIYSPPPLPCTSRLSMGPGPRRVSSSFNLAKQSMPRRAPSTPALRSFGMDSATISTYNSHISDSDSDSDLGTLYWKKPPASAQAEPTHNDRKRVSRLSRVGAKRDSAWDRPLTQEIYQNMDECFPGHDIDKPIIQDTETISPLRIRGASIKRGKKSMRMVAQEQANDPARAHRRVTRLWGKQLEQVGT</sequence>
<evidence type="ECO:0000313" key="9">
    <source>
        <dbReference type="EMBL" id="KAF5375200.1"/>
    </source>
</evidence>
<proteinExistence type="inferred from homology"/>
<evidence type="ECO:0000256" key="4">
    <source>
        <dbReference type="ARBA" id="ARBA00022777"/>
    </source>
</evidence>
<evidence type="ECO:0000259" key="8">
    <source>
        <dbReference type="PROSITE" id="PS50011"/>
    </source>
</evidence>
<evidence type="ECO:0000256" key="7">
    <source>
        <dbReference type="SAM" id="MobiDB-lite"/>
    </source>
</evidence>
<dbReference type="PANTHER" id="PTHR48016:SF48">
    <property type="entry name" value="SERINE_THREONINE-PROTEIN KINASE BCK1_SLK1_SSP31"/>
    <property type="match status" value="1"/>
</dbReference>
<dbReference type="GO" id="GO:0000196">
    <property type="term" value="P:cell integrity MAPK cascade"/>
    <property type="evidence" value="ECO:0007669"/>
    <property type="project" value="UniProtKB-ARBA"/>
</dbReference>
<dbReference type="FunFam" id="3.30.200.20:FF:000387">
    <property type="entry name" value="Serine/threonine-protein kinase STE11"/>
    <property type="match status" value="1"/>
</dbReference>
<feature type="region of interest" description="Disordered" evidence="7">
    <location>
        <begin position="387"/>
        <end position="411"/>
    </location>
</feature>
<dbReference type="InterPro" id="IPR000719">
    <property type="entry name" value="Prot_kinase_dom"/>
</dbReference>
<dbReference type="FunFam" id="1.10.510.10:FF:000182">
    <property type="entry name" value="MAP kinase kinase kinase mkh1"/>
    <property type="match status" value="1"/>
</dbReference>
<feature type="compositionally biased region" description="Low complexity" evidence="7">
    <location>
        <begin position="34"/>
        <end position="44"/>
    </location>
</feature>
<protein>
    <recommendedName>
        <fullName evidence="8">Protein kinase domain-containing protein</fullName>
    </recommendedName>
</protein>
<keyword evidence="5 6" id="KW-0067">ATP-binding</keyword>
<dbReference type="GO" id="GO:0005524">
    <property type="term" value="F:ATP binding"/>
    <property type="evidence" value="ECO:0007669"/>
    <property type="project" value="UniProtKB-UniRule"/>
</dbReference>
<organism evidence="9 10">
    <name type="scientific">Tetrapyrgos nigripes</name>
    <dbReference type="NCBI Taxonomy" id="182062"/>
    <lineage>
        <taxon>Eukaryota</taxon>
        <taxon>Fungi</taxon>
        <taxon>Dikarya</taxon>
        <taxon>Basidiomycota</taxon>
        <taxon>Agaricomycotina</taxon>
        <taxon>Agaricomycetes</taxon>
        <taxon>Agaricomycetidae</taxon>
        <taxon>Agaricales</taxon>
        <taxon>Marasmiineae</taxon>
        <taxon>Marasmiaceae</taxon>
        <taxon>Tetrapyrgos</taxon>
    </lineage>
</organism>
<evidence type="ECO:0000313" key="10">
    <source>
        <dbReference type="Proteomes" id="UP000559256"/>
    </source>
</evidence>
<comment type="caution">
    <text evidence="9">The sequence shown here is derived from an EMBL/GenBank/DDBJ whole genome shotgun (WGS) entry which is preliminary data.</text>
</comment>
<dbReference type="InterPro" id="IPR008271">
    <property type="entry name" value="Ser/Thr_kinase_AS"/>
</dbReference>
<keyword evidence="10" id="KW-1185">Reference proteome</keyword>
<dbReference type="Proteomes" id="UP000559256">
    <property type="component" value="Unassembled WGS sequence"/>
</dbReference>
<dbReference type="GO" id="GO:0004709">
    <property type="term" value="F:MAP kinase kinase kinase activity"/>
    <property type="evidence" value="ECO:0007669"/>
    <property type="project" value="UniProtKB-ARBA"/>
</dbReference>
<feature type="compositionally biased region" description="Low complexity" evidence="7">
    <location>
        <begin position="467"/>
        <end position="479"/>
    </location>
</feature>
<evidence type="ECO:0000256" key="5">
    <source>
        <dbReference type="ARBA" id="ARBA00022840"/>
    </source>
</evidence>
<reference evidence="9 10" key="1">
    <citation type="journal article" date="2020" name="ISME J.">
        <title>Uncovering the hidden diversity of litter-decomposition mechanisms in mushroom-forming fungi.</title>
        <authorList>
            <person name="Floudas D."/>
            <person name="Bentzer J."/>
            <person name="Ahren D."/>
            <person name="Johansson T."/>
            <person name="Persson P."/>
            <person name="Tunlid A."/>
        </authorList>
    </citation>
    <scope>NUCLEOTIDE SEQUENCE [LARGE SCALE GENOMIC DNA]</scope>
    <source>
        <strain evidence="9 10">CBS 291.85</strain>
    </source>
</reference>